<dbReference type="PANTHER" id="PTHR21043">
    <property type="entry name" value="IOJAP SUPERFAMILY ORTHOLOG"/>
    <property type="match status" value="1"/>
</dbReference>
<dbReference type="RefSeq" id="WP_143147123.1">
    <property type="nucleotide sequence ID" value="NZ_FQXR01000003.1"/>
</dbReference>
<organism evidence="3 4">
    <name type="scientific">Sporanaerobacter acetigenes DSM 13106</name>
    <dbReference type="NCBI Taxonomy" id="1123281"/>
    <lineage>
        <taxon>Bacteria</taxon>
        <taxon>Bacillati</taxon>
        <taxon>Bacillota</taxon>
        <taxon>Tissierellia</taxon>
        <taxon>Tissierellales</taxon>
        <taxon>Sporanaerobacteraceae</taxon>
        <taxon>Sporanaerobacter</taxon>
    </lineage>
</organism>
<dbReference type="OrthoDB" id="9793681at2"/>
<keyword evidence="2" id="KW-0963">Cytoplasm</keyword>
<dbReference type="Pfam" id="PF02410">
    <property type="entry name" value="RsfS"/>
    <property type="match status" value="1"/>
</dbReference>
<dbReference type="InterPro" id="IPR043519">
    <property type="entry name" value="NT_sf"/>
</dbReference>
<proteinExistence type="inferred from homology"/>
<comment type="function">
    <text evidence="2">Functions as a ribosomal silencing factor. Interacts with ribosomal protein uL14 (rplN), blocking formation of intersubunit bridge B8. Prevents association of the 30S and 50S ribosomal subunits and the formation of functional ribosomes, thus repressing translation.</text>
</comment>
<evidence type="ECO:0000313" key="3">
    <source>
        <dbReference type="EMBL" id="SHH66889.1"/>
    </source>
</evidence>
<dbReference type="HAMAP" id="MF_01477">
    <property type="entry name" value="Iojap_RsfS"/>
    <property type="match status" value="1"/>
</dbReference>
<dbReference type="GO" id="GO:0090071">
    <property type="term" value="P:negative regulation of ribosome biogenesis"/>
    <property type="evidence" value="ECO:0007669"/>
    <property type="project" value="UniProtKB-UniRule"/>
</dbReference>
<accession>A0A1M5UVB7</accession>
<dbReference type="GO" id="GO:0042256">
    <property type="term" value="P:cytosolic ribosome assembly"/>
    <property type="evidence" value="ECO:0007669"/>
    <property type="project" value="UniProtKB-UniRule"/>
</dbReference>
<dbReference type="Proteomes" id="UP000184389">
    <property type="component" value="Unassembled WGS sequence"/>
</dbReference>
<dbReference type="AlphaFoldDB" id="A0A1M5UVB7"/>
<dbReference type="STRING" id="1123281.SAMN02745180_00781"/>
<comment type="subcellular location">
    <subcellularLocation>
        <location evidence="2">Cytoplasm</location>
    </subcellularLocation>
</comment>
<dbReference type="GO" id="GO:0005737">
    <property type="term" value="C:cytoplasm"/>
    <property type="evidence" value="ECO:0007669"/>
    <property type="project" value="UniProtKB-SubCell"/>
</dbReference>
<dbReference type="Gene3D" id="3.30.460.10">
    <property type="entry name" value="Beta Polymerase, domain 2"/>
    <property type="match status" value="1"/>
</dbReference>
<evidence type="ECO:0000313" key="4">
    <source>
        <dbReference type="Proteomes" id="UP000184389"/>
    </source>
</evidence>
<dbReference type="GO" id="GO:0043023">
    <property type="term" value="F:ribosomal large subunit binding"/>
    <property type="evidence" value="ECO:0007669"/>
    <property type="project" value="TreeGrafter"/>
</dbReference>
<dbReference type="SUPFAM" id="SSF81301">
    <property type="entry name" value="Nucleotidyltransferase"/>
    <property type="match status" value="1"/>
</dbReference>
<dbReference type="PANTHER" id="PTHR21043:SF0">
    <property type="entry name" value="MITOCHONDRIAL ASSEMBLY OF RIBOSOMAL LARGE SUBUNIT PROTEIN 1"/>
    <property type="match status" value="1"/>
</dbReference>
<name>A0A1M5UVB7_9FIRM</name>
<protein>
    <recommendedName>
        <fullName evidence="2">Ribosomal silencing factor RsfS</fullName>
    </recommendedName>
</protein>
<keyword evidence="2" id="KW-0810">Translation regulation</keyword>
<dbReference type="InterPro" id="IPR004394">
    <property type="entry name" value="Iojap/RsfS/C7orf30"/>
</dbReference>
<comment type="similarity">
    <text evidence="1 2">Belongs to the Iojap/RsfS family.</text>
</comment>
<sequence length="118" mass="13396">MTEIDERLSTIVKACDDKKAFDIKVLNIQKISSIGDYFVIASGNSTSQVTAIADEIDEKMSKIGFGLVQKEGYSSARWILLDYGDIIVHVFHREDRSFYNLERLWSDSEEVDISLLIS</sequence>
<reference evidence="3 4" key="1">
    <citation type="submission" date="2016-11" db="EMBL/GenBank/DDBJ databases">
        <authorList>
            <person name="Jaros S."/>
            <person name="Januszkiewicz K."/>
            <person name="Wedrychowicz H."/>
        </authorList>
    </citation>
    <scope>NUCLEOTIDE SEQUENCE [LARGE SCALE GENOMIC DNA]</scope>
    <source>
        <strain evidence="3 4">DSM 13106</strain>
    </source>
</reference>
<dbReference type="EMBL" id="FQXR01000003">
    <property type="protein sequence ID" value="SHH66889.1"/>
    <property type="molecule type" value="Genomic_DNA"/>
</dbReference>
<dbReference type="NCBIfam" id="TIGR00090">
    <property type="entry name" value="rsfS_iojap_ybeB"/>
    <property type="match status" value="1"/>
</dbReference>
<comment type="subunit">
    <text evidence="2">Interacts with ribosomal protein uL14 (rplN).</text>
</comment>
<dbReference type="GO" id="GO:0017148">
    <property type="term" value="P:negative regulation of translation"/>
    <property type="evidence" value="ECO:0007669"/>
    <property type="project" value="UniProtKB-UniRule"/>
</dbReference>
<keyword evidence="4" id="KW-1185">Reference proteome</keyword>
<keyword evidence="2" id="KW-0678">Repressor</keyword>
<evidence type="ECO:0000256" key="2">
    <source>
        <dbReference type="HAMAP-Rule" id="MF_01477"/>
    </source>
</evidence>
<gene>
    <name evidence="2" type="primary">rsfS</name>
    <name evidence="3" type="ORF">SAMN02745180_00781</name>
</gene>
<evidence type="ECO:0000256" key="1">
    <source>
        <dbReference type="ARBA" id="ARBA00010574"/>
    </source>
</evidence>